<dbReference type="SUPFAM" id="SSF51645">
    <property type="entry name" value="Malate synthase G"/>
    <property type="match status" value="1"/>
</dbReference>
<proteinExistence type="predicted"/>
<feature type="coiled-coil region" evidence="1">
    <location>
        <begin position="44"/>
        <end position="71"/>
    </location>
</feature>
<gene>
    <name evidence="3" type="ORF">METZ01_LOCUS176324</name>
</gene>
<feature type="domain" description="Malate synthase N-terminal" evidence="2">
    <location>
        <begin position="17"/>
        <end position="72"/>
    </location>
</feature>
<dbReference type="GO" id="GO:0004474">
    <property type="term" value="F:malate synthase activity"/>
    <property type="evidence" value="ECO:0007669"/>
    <property type="project" value="InterPro"/>
</dbReference>
<organism evidence="3">
    <name type="scientific">marine metagenome</name>
    <dbReference type="NCBI Taxonomy" id="408172"/>
    <lineage>
        <taxon>unclassified sequences</taxon>
        <taxon>metagenomes</taxon>
        <taxon>ecological metagenomes</taxon>
    </lineage>
</organism>
<dbReference type="Gene3D" id="3.20.20.360">
    <property type="entry name" value="Malate synthase, domain 3"/>
    <property type="match status" value="1"/>
</dbReference>
<keyword evidence="1" id="KW-0175">Coiled coil</keyword>
<dbReference type="GO" id="GO:0006097">
    <property type="term" value="P:glyoxylate cycle"/>
    <property type="evidence" value="ECO:0007669"/>
    <property type="project" value="InterPro"/>
</dbReference>
<dbReference type="PANTHER" id="PTHR42739">
    <property type="entry name" value="MALATE SYNTHASE G"/>
    <property type="match status" value="1"/>
</dbReference>
<dbReference type="GO" id="GO:0005829">
    <property type="term" value="C:cytosol"/>
    <property type="evidence" value="ECO:0007669"/>
    <property type="project" value="TreeGrafter"/>
</dbReference>
<dbReference type="AlphaFoldDB" id="A0A382CBR9"/>
<evidence type="ECO:0000259" key="2">
    <source>
        <dbReference type="Pfam" id="PF20656"/>
    </source>
</evidence>
<name>A0A382CBR9_9ZZZZ</name>
<dbReference type="GO" id="GO:0009436">
    <property type="term" value="P:glyoxylate catabolic process"/>
    <property type="evidence" value="ECO:0007669"/>
    <property type="project" value="TreeGrafter"/>
</dbReference>
<dbReference type="InterPro" id="IPR048356">
    <property type="entry name" value="MS_N"/>
</dbReference>
<dbReference type="InterPro" id="IPR046363">
    <property type="entry name" value="MS_N_TIM-barrel_dom"/>
</dbReference>
<reference evidence="3" key="1">
    <citation type="submission" date="2018-05" db="EMBL/GenBank/DDBJ databases">
        <authorList>
            <person name="Lanie J.A."/>
            <person name="Ng W.-L."/>
            <person name="Kazmierczak K.M."/>
            <person name="Andrzejewski T.M."/>
            <person name="Davidsen T.M."/>
            <person name="Wayne K.J."/>
            <person name="Tettelin H."/>
            <person name="Glass J.I."/>
            <person name="Rusch D."/>
            <person name="Podicherti R."/>
            <person name="Tsui H.-C.T."/>
            <person name="Winkler M.E."/>
        </authorList>
    </citation>
    <scope>NUCLEOTIDE SEQUENCE</scope>
</reference>
<accession>A0A382CBR9</accession>
<dbReference type="EMBL" id="UINC01033734">
    <property type="protein sequence ID" value="SVB23470.1"/>
    <property type="molecule type" value="Genomic_DNA"/>
</dbReference>
<dbReference type="PANTHER" id="PTHR42739:SF1">
    <property type="entry name" value="MALATE SYNTHASE G"/>
    <property type="match status" value="1"/>
</dbReference>
<dbReference type="InterPro" id="IPR006253">
    <property type="entry name" value="Malate_synthG"/>
</dbReference>
<dbReference type="InterPro" id="IPR011076">
    <property type="entry name" value="Malate_synth_sf"/>
</dbReference>
<evidence type="ECO:0000313" key="3">
    <source>
        <dbReference type="EMBL" id="SVB23470.1"/>
    </source>
</evidence>
<evidence type="ECO:0000256" key="1">
    <source>
        <dbReference type="SAM" id="Coils"/>
    </source>
</evidence>
<feature type="non-terminal residue" evidence="3">
    <location>
        <position position="149"/>
    </location>
</feature>
<dbReference type="Pfam" id="PF20656">
    <property type="entry name" value="MS_N"/>
    <property type="match status" value="1"/>
</dbReference>
<dbReference type="GO" id="GO:0000287">
    <property type="term" value="F:magnesium ion binding"/>
    <property type="evidence" value="ECO:0007669"/>
    <property type="project" value="TreeGrafter"/>
</dbReference>
<protein>
    <recommendedName>
        <fullName evidence="2">Malate synthase N-terminal domain-containing protein</fullName>
    </recommendedName>
</protein>
<sequence>MKEKYIKVKNLSISEELLNFVNNELLPNTKLKKENFWNGFDKAVHELATKNKELLEKRDELQKKIDEWHKKHKGNKFNIKKYANFLKKIGYLKKPGQDFKIKTKNVDTEIAKICGPQLVVPISNARYALNAANARWVSLYDSLYGTDVI</sequence>